<feature type="transmembrane region" description="Helical" evidence="1">
    <location>
        <begin position="156"/>
        <end position="181"/>
    </location>
</feature>
<dbReference type="Proteomes" id="UP000242415">
    <property type="component" value="Unassembled WGS sequence"/>
</dbReference>
<dbReference type="OrthoDB" id="3298627at2"/>
<keyword evidence="3" id="KW-1185">Reference proteome</keyword>
<dbReference type="AlphaFoldDB" id="A0A1H3I523"/>
<organism evidence="2 3">
    <name type="scientific">Micromonospora pattaloongensis</name>
    <dbReference type="NCBI Taxonomy" id="405436"/>
    <lineage>
        <taxon>Bacteria</taxon>
        <taxon>Bacillati</taxon>
        <taxon>Actinomycetota</taxon>
        <taxon>Actinomycetes</taxon>
        <taxon>Micromonosporales</taxon>
        <taxon>Micromonosporaceae</taxon>
        <taxon>Micromonospora</taxon>
    </lineage>
</organism>
<proteinExistence type="predicted"/>
<evidence type="ECO:0000313" key="3">
    <source>
        <dbReference type="Proteomes" id="UP000242415"/>
    </source>
</evidence>
<evidence type="ECO:0000256" key="1">
    <source>
        <dbReference type="SAM" id="Phobius"/>
    </source>
</evidence>
<sequence length="208" mass="20841">MYPGAPAVGQPSPVRPPPVTAAVAILILMGVVGLVHALAGLAVMARVVDRVRNAAHAVGVAGSDADTVVWGVRAGAIAAALIGLLFAFLLILLAFGIARGSSAARVGTWVVCAFGLLCGCATAIATLGQRAVEVEVAGSPGRVELLGALADAYPAWWIWLSGGLSVSQALGYLVVALLLALPASTAFFRREPPVSGPPPASGPVPPSI</sequence>
<evidence type="ECO:0000313" key="2">
    <source>
        <dbReference type="EMBL" id="SDY22732.1"/>
    </source>
</evidence>
<dbReference type="EMBL" id="FNPH01000001">
    <property type="protein sequence ID" value="SDY22732.1"/>
    <property type="molecule type" value="Genomic_DNA"/>
</dbReference>
<protein>
    <submittedName>
        <fullName evidence="2">Uncharacterized protein</fullName>
    </submittedName>
</protein>
<name>A0A1H3I523_9ACTN</name>
<dbReference type="RefSeq" id="WP_139307162.1">
    <property type="nucleotide sequence ID" value="NZ_FNPH01000001.1"/>
</dbReference>
<feature type="transmembrane region" description="Helical" evidence="1">
    <location>
        <begin position="21"/>
        <end position="48"/>
    </location>
</feature>
<dbReference type="STRING" id="405436.SAMN05444365_1011125"/>
<keyword evidence="1" id="KW-1133">Transmembrane helix</keyword>
<keyword evidence="1" id="KW-0472">Membrane</keyword>
<reference evidence="3" key="1">
    <citation type="submission" date="2016-10" db="EMBL/GenBank/DDBJ databases">
        <authorList>
            <person name="Varghese N."/>
            <person name="Submissions S."/>
        </authorList>
    </citation>
    <scope>NUCLEOTIDE SEQUENCE [LARGE SCALE GENOMIC DNA]</scope>
    <source>
        <strain evidence="3">DSM 45245</strain>
    </source>
</reference>
<feature type="transmembrane region" description="Helical" evidence="1">
    <location>
        <begin position="106"/>
        <end position="127"/>
    </location>
</feature>
<gene>
    <name evidence="2" type="ORF">SAMN05444365_1011125</name>
</gene>
<accession>A0A1H3I523</accession>
<feature type="transmembrane region" description="Helical" evidence="1">
    <location>
        <begin position="68"/>
        <end position="94"/>
    </location>
</feature>
<keyword evidence="1" id="KW-0812">Transmembrane</keyword>